<evidence type="ECO:0000313" key="2">
    <source>
        <dbReference type="EMBL" id="GGX93419.1"/>
    </source>
</evidence>
<feature type="compositionally biased region" description="Basic residues" evidence="1">
    <location>
        <begin position="49"/>
        <end position="73"/>
    </location>
</feature>
<proteinExistence type="predicted"/>
<name>A0A918NSW8_9ACTN</name>
<keyword evidence="3" id="KW-1185">Reference proteome</keyword>
<dbReference type="Proteomes" id="UP000619244">
    <property type="component" value="Unassembled WGS sequence"/>
</dbReference>
<protein>
    <submittedName>
        <fullName evidence="2">Uncharacterized protein</fullName>
    </submittedName>
</protein>
<evidence type="ECO:0000256" key="1">
    <source>
        <dbReference type="SAM" id="MobiDB-lite"/>
    </source>
</evidence>
<evidence type="ECO:0000313" key="3">
    <source>
        <dbReference type="Proteomes" id="UP000619244"/>
    </source>
</evidence>
<dbReference type="EMBL" id="BMVU01000032">
    <property type="protein sequence ID" value="GGX93419.1"/>
    <property type="molecule type" value="Genomic_DNA"/>
</dbReference>
<feature type="region of interest" description="Disordered" evidence="1">
    <location>
        <begin position="47"/>
        <end position="79"/>
    </location>
</feature>
<gene>
    <name evidence="2" type="ORF">GCM10010358_54010</name>
</gene>
<organism evidence="2 3">
    <name type="scientific">Streptomyces minutiscleroticus</name>
    <dbReference type="NCBI Taxonomy" id="68238"/>
    <lineage>
        <taxon>Bacteria</taxon>
        <taxon>Bacillati</taxon>
        <taxon>Actinomycetota</taxon>
        <taxon>Actinomycetes</taxon>
        <taxon>Kitasatosporales</taxon>
        <taxon>Streptomycetaceae</taxon>
        <taxon>Streptomyces</taxon>
    </lineage>
</organism>
<accession>A0A918NSW8</accession>
<reference evidence="2" key="2">
    <citation type="submission" date="2020-09" db="EMBL/GenBank/DDBJ databases">
        <authorList>
            <person name="Sun Q."/>
            <person name="Ohkuma M."/>
        </authorList>
    </citation>
    <scope>NUCLEOTIDE SEQUENCE</scope>
    <source>
        <strain evidence="2">JCM 4790</strain>
    </source>
</reference>
<reference evidence="2" key="1">
    <citation type="journal article" date="2014" name="Int. J. Syst. Evol. Microbiol.">
        <title>Complete genome sequence of Corynebacterium casei LMG S-19264T (=DSM 44701T), isolated from a smear-ripened cheese.</title>
        <authorList>
            <consortium name="US DOE Joint Genome Institute (JGI-PGF)"/>
            <person name="Walter F."/>
            <person name="Albersmeier A."/>
            <person name="Kalinowski J."/>
            <person name="Ruckert C."/>
        </authorList>
    </citation>
    <scope>NUCLEOTIDE SEQUENCE</scope>
    <source>
        <strain evidence="2">JCM 4790</strain>
    </source>
</reference>
<comment type="caution">
    <text evidence="2">The sequence shown here is derived from an EMBL/GenBank/DDBJ whole genome shotgun (WGS) entry which is preliminary data.</text>
</comment>
<sequence>MLDALELGAQRRLGHAEFARGTVQAAGVGDGAQRAEVSHLELHAVSLGRPHRAHQTHKPPPKRASHKGKRRKAITYDRE</sequence>
<dbReference type="AlphaFoldDB" id="A0A918NSW8"/>